<dbReference type="InterPro" id="IPR029062">
    <property type="entry name" value="Class_I_gatase-like"/>
</dbReference>
<dbReference type="InterPro" id="IPR020835">
    <property type="entry name" value="Catalase_sf"/>
</dbReference>
<dbReference type="SMART" id="SM01060">
    <property type="entry name" value="Catalase"/>
    <property type="match status" value="1"/>
</dbReference>
<evidence type="ECO:0000256" key="9">
    <source>
        <dbReference type="ARBA" id="ARBA00023324"/>
    </source>
</evidence>
<keyword evidence="7 10" id="KW-0560">Oxidoreductase</keyword>
<comment type="catalytic activity">
    <reaction evidence="10 14">
        <text>2 H2O2 = O2 + 2 H2O</text>
        <dbReference type="Rhea" id="RHEA:20309"/>
        <dbReference type="ChEBI" id="CHEBI:15377"/>
        <dbReference type="ChEBI" id="CHEBI:15379"/>
        <dbReference type="ChEBI" id="CHEBI:16240"/>
        <dbReference type="EC" id="1.11.1.6"/>
    </reaction>
</comment>
<gene>
    <name evidence="17" type="ORF">CAL65_09215</name>
</gene>
<evidence type="ECO:0000313" key="17">
    <source>
        <dbReference type="EMBL" id="RFA37455.1"/>
    </source>
</evidence>
<evidence type="ECO:0000256" key="8">
    <source>
        <dbReference type="ARBA" id="ARBA00023004"/>
    </source>
</evidence>
<dbReference type="CDD" id="cd03132">
    <property type="entry name" value="GATase1_catalase"/>
    <property type="match status" value="1"/>
</dbReference>
<dbReference type="PROSITE" id="PS51402">
    <property type="entry name" value="CATALASE_3"/>
    <property type="match status" value="1"/>
</dbReference>
<evidence type="ECO:0000259" key="16">
    <source>
        <dbReference type="SMART" id="SM01060"/>
    </source>
</evidence>
<dbReference type="Pfam" id="PF06628">
    <property type="entry name" value="Catalase-rel"/>
    <property type="match status" value="1"/>
</dbReference>
<feature type="binding site" evidence="13">
    <location>
        <position position="82"/>
    </location>
    <ligand>
        <name>heme</name>
        <dbReference type="ChEBI" id="CHEBI:30413"/>
    </ligand>
</feature>
<keyword evidence="9 10" id="KW-0376">Hydrogen peroxide</keyword>
<evidence type="ECO:0000256" key="11">
    <source>
        <dbReference type="PIRSR" id="PIRSR038927-1"/>
    </source>
</evidence>
<dbReference type="InterPro" id="IPR041399">
    <property type="entry name" value="Catalase_large_C"/>
</dbReference>
<dbReference type="GO" id="GO:0042744">
    <property type="term" value="P:hydrogen peroxide catabolic process"/>
    <property type="evidence" value="ECO:0007669"/>
    <property type="project" value="UniProtKB-UniRule"/>
</dbReference>
<dbReference type="PIRSF" id="PIRSF038927">
    <property type="entry name" value="Catalase_clade2"/>
    <property type="match status" value="1"/>
</dbReference>
<dbReference type="GO" id="GO:0004096">
    <property type="term" value="F:catalase activity"/>
    <property type="evidence" value="ECO:0007669"/>
    <property type="project" value="UniProtKB-UniRule"/>
</dbReference>
<dbReference type="InterPro" id="IPR002226">
    <property type="entry name" value="Catalase_haem_BS"/>
</dbReference>
<dbReference type="PANTHER" id="PTHR42821">
    <property type="entry name" value="CATALASE"/>
    <property type="match status" value="1"/>
</dbReference>
<dbReference type="InterPro" id="IPR018028">
    <property type="entry name" value="Catalase"/>
</dbReference>
<feature type="binding site" evidence="13">
    <location>
        <position position="122"/>
    </location>
    <ligand>
        <name>heme</name>
        <dbReference type="ChEBI" id="CHEBI:30413"/>
    </ligand>
</feature>
<evidence type="ECO:0000256" key="1">
    <source>
        <dbReference type="ARBA" id="ARBA00001971"/>
    </source>
</evidence>
<feature type="region of interest" description="Disordered" evidence="15">
    <location>
        <begin position="1"/>
        <end position="50"/>
    </location>
</feature>
<dbReference type="Gene3D" id="3.40.50.880">
    <property type="match status" value="1"/>
</dbReference>
<evidence type="ECO:0000256" key="10">
    <source>
        <dbReference type="PIRNR" id="PIRNR038927"/>
    </source>
</evidence>
<evidence type="ECO:0000256" key="12">
    <source>
        <dbReference type="PIRSR" id="PIRSR038927-2"/>
    </source>
</evidence>
<comment type="caution">
    <text evidence="17">The sequence shown here is derived from an EMBL/GenBank/DDBJ whole genome shotgun (WGS) entry which is preliminary data.</text>
</comment>
<evidence type="ECO:0000256" key="15">
    <source>
        <dbReference type="SAM" id="MobiDB-lite"/>
    </source>
</evidence>
<evidence type="ECO:0000256" key="4">
    <source>
        <dbReference type="ARBA" id="ARBA00022559"/>
    </source>
</evidence>
<dbReference type="InterPro" id="IPR043156">
    <property type="entry name" value="Catalase_clade2_helical"/>
</dbReference>
<name>A0A3E0WZM2_9GAMM</name>
<dbReference type="GO" id="GO:0020037">
    <property type="term" value="F:heme binding"/>
    <property type="evidence" value="ECO:0007669"/>
    <property type="project" value="UniProtKB-UniRule"/>
</dbReference>
<comment type="cofactor">
    <cofactor evidence="1 10 12">
        <name>heme</name>
        <dbReference type="ChEBI" id="CHEBI:30413"/>
    </cofactor>
</comment>
<dbReference type="InterPro" id="IPR010582">
    <property type="entry name" value="Catalase_immune_responsive"/>
</dbReference>
<dbReference type="EMBL" id="NFZW01000007">
    <property type="protein sequence ID" value="RFA37455.1"/>
    <property type="molecule type" value="Genomic_DNA"/>
</dbReference>
<feature type="compositionally biased region" description="Polar residues" evidence="15">
    <location>
        <begin position="28"/>
        <end position="50"/>
    </location>
</feature>
<feature type="binding site" evidence="13">
    <location>
        <position position="379"/>
    </location>
    <ligand>
        <name>heme</name>
        <dbReference type="ChEBI" id="CHEBI:30413"/>
    </ligand>
</feature>
<comment type="similarity">
    <text evidence="2">Belongs to the catalase family. HPII subfamily.</text>
</comment>
<proteinExistence type="inferred from homology"/>
<dbReference type="InterPro" id="IPR024708">
    <property type="entry name" value="Catalase_AS"/>
</dbReference>
<dbReference type="PROSITE" id="PS00437">
    <property type="entry name" value="CATALASE_1"/>
    <property type="match status" value="1"/>
</dbReference>
<feature type="active site" evidence="11">
    <location>
        <position position="158"/>
    </location>
</feature>
<comment type="function">
    <text evidence="10">Decomposes hydrogen peroxide into water and oxygen; serves to protect cells from the toxic effects of hydrogen peroxide.</text>
</comment>
<dbReference type="GO" id="GO:0006979">
    <property type="term" value="P:response to oxidative stress"/>
    <property type="evidence" value="ECO:0007669"/>
    <property type="project" value="InterPro"/>
</dbReference>
<dbReference type="InterPro" id="IPR011614">
    <property type="entry name" value="Catalase_core"/>
</dbReference>
<feature type="region of interest" description="Disordered" evidence="15">
    <location>
        <begin position="417"/>
        <end position="438"/>
    </location>
</feature>
<feature type="compositionally biased region" description="Basic and acidic residues" evidence="15">
    <location>
        <begin position="1"/>
        <end position="19"/>
    </location>
</feature>
<reference evidence="18" key="1">
    <citation type="submission" date="2017-05" db="EMBL/GenBank/DDBJ databases">
        <authorList>
            <person name="Sharma S."/>
            <person name="Sidhu C."/>
            <person name="Pinnaka A.K."/>
        </authorList>
    </citation>
    <scope>NUCLEOTIDE SEQUENCE [LARGE SCALE GENOMIC DNA]</scope>
    <source>
        <strain evidence="18">AK93</strain>
    </source>
</reference>
<protein>
    <recommendedName>
        <fullName evidence="3 10">Catalase</fullName>
        <ecNumber evidence="3 10">1.11.1.6</ecNumber>
    </recommendedName>
</protein>
<feature type="binding site" description="axial binding residue" evidence="12">
    <location>
        <position position="372"/>
    </location>
    <ligand>
        <name>heme</name>
        <dbReference type="ChEBI" id="CHEBI:30413"/>
    </ligand>
    <ligandPart>
        <name>Fe</name>
        <dbReference type="ChEBI" id="CHEBI:18248"/>
    </ligandPart>
</feature>
<evidence type="ECO:0000256" key="14">
    <source>
        <dbReference type="RuleBase" id="RU000498"/>
    </source>
</evidence>
<dbReference type="PANTHER" id="PTHR42821:SF1">
    <property type="entry name" value="CATALASE-B"/>
    <property type="match status" value="1"/>
</dbReference>
<dbReference type="Proteomes" id="UP000256763">
    <property type="component" value="Unassembled WGS sequence"/>
</dbReference>
<sequence length="702" mass="78354">MRTNDSKGKRVRFADEEVVRGQGGETHQAASGKTPTLTTQQGIPVSDDQNSLKVGARGPTVLEDFHFREKLFHFDHERIPERVVHARGFGAHGYFENYASLAEFTKADLFQRPGEKTPAFVRFSTVAGNKGSADLARDVRGFAVKLYTKQGNWDLVGNNIPVFFIQDAIKFPDLIHAAKQEPDRGFPQAQTAHDNFWDFISLMPESINMALWIMSDRTIPRSFRFMEGFAVHTFRLVNAEGKSTFVKFHWKPKLGMQSVVWNEALKINGADPDFHRRDLWDAIQAGDYPEWELGLQLFDEDFADTFDFDVLDATKIIPEELVPIRRVGRLVLDRTVDNFFAETEQVAFCTQNIVPGVDFTDDPLLQGRNFSYLDTQLKRLGSPNFTHLPINAPKCPFHTLQQDGHMAFVNPKGRANYEPNSWGEGPRESPDKGFSTYPSDVQGQKLRVRSETFADHYSQARQFYKSQTDIEQRHIIAAFTFELSKVEREAIRARVVSHLLNVDQDLAKAVAKGLRLTQLPPPAEAAKPTRMDLPESPALSIIKNGPGSFKGRKVGVLVTDGADADVLAALQQQLQREGAQMILVAPQVGGVTASDGVWVEADEKLDGGPSVVFDAVVLLPSSDGAKLLASEATARDFVADAFAHLKFIAYDEAAQPLLDKAGIANDLDEGCVTLKTAADVAGFVQKCRQLRWWEREPKVKRI</sequence>
<dbReference type="RefSeq" id="WP_116347727.1">
    <property type="nucleotide sequence ID" value="NZ_NFZW01000007.1"/>
</dbReference>
<dbReference type="EC" id="1.11.1.6" evidence="3 10"/>
<evidence type="ECO:0000256" key="7">
    <source>
        <dbReference type="ARBA" id="ARBA00023002"/>
    </source>
</evidence>
<dbReference type="SUPFAM" id="SSF52317">
    <property type="entry name" value="Class I glutamine amidotransferase-like"/>
    <property type="match status" value="1"/>
</dbReference>
<dbReference type="SUPFAM" id="SSF56634">
    <property type="entry name" value="Heme-dependent catalase-like"/>
    <property type="match status" value="1"/>
</dbReference>
<evidence type="ECO:0000256" key="2">
    <source>
        <dbReference type="ARBA" id="ARBA00010660"/>
    </source>
</evidence>
<keyword evidence="6 10" id="KW-0479">Metal-binding</keyword>
<keyword evidence="18" id="KW-1185">Reference proteome</keyword>
<feature type="binding site" evidence="13">
    <location>
        <position position="171"/>
    </location>
    <ligand>
        <name>heme</name>
        <dbReference type="ChEBI" id="CHEBI:30413"/>
    </ligand>
</feature>
<evidence type="ECO:0000256" key="5">
    <source>
        <dbReference type="ARBA" id="ARBA00022617"/>
    </source>
</evidence>
<dbReference type="GO" id="GO:0046872">
    <property type="term" value="F:metal ion binding"/>
    <property type="evidence" value="ECO:0007669"/>
    <property type="project" value="UniProtKB-KW"/>
</dbReference>
<feature type="active site" evidence="11">
    <location>
        <position position="85"/>
    </location>
</feature>
<evidence type="ECO:0000256" key="6">
    <source>
        <dbReference type="ARBA" id="ARBA00022723"/>
    </source>
</evidence>
<dbReference type="Gene3D" id="1.20.1370.20">
    <property type="match status" value="1"/>
</dbReference>
<dbReference type="Pfam" id="PF00199">
    <property type="entry name" value="Catalase"/>
    <property type="match status" value="1"/>
</dbReference>
<dbReference type="PROSITE" id="PS00438">
    <property type="entry name" value="CATALASE_2"/>
    <property type="match status" value="1"/>
</dbReference>
<dbReference type="AlphaFoldDB" id="A0A3E0WZM2"/>
<keyword evidence="5 10" id="KW-0349">Heme</keyword>
<keyword evidence="8 10" id="KW-0408">Iron</keyword>
<feature type="binding site" evidence="13">
    <location>
        <position position="368"/>
    </location>
    <ligand>
        <name>heme</name>
        <dbReference type="ChEBI" id="CHEBI:30413"/>
    </ligand>
</feature>
<organism evidence="17 18">
    <name type="scientific">Alkalilimnicola ehrlichii</name>
    <dbReference type="NCBI Taxonomy" id="351052"/>
    <lineage>
        <taxon>Bacteria</taxon>
        <taxon>Pseudomonadati</taxon>
        <taxon>Pseudomonadota</taxon>
        <taxon>Gammaproteobacteria</taxon>
        <taxon>Chromatiales</taxon>
        <taxon>Ectothiorhodospiraceae</taxon>
        <taxon>Alkalilimnicola</taxon>
    </lineage>
</organism>
<dbReference type="PRINTS" id="PR00067">
    <property type="entry name" value="CATALASE"/>
</dbReference>
<evidence type="ECO:0000256" key="13">
    <source>
        <dbReference type="PIRSR" id="PIRSR038927-3"/>
    </source>
</evidence>
<keyword evidence="4 10" id="KW-0575">Peroxidase</keyword>
<dbReference type="InterPro" id="IPR024712">
    <property type="entry name" value="Catalase_clade2"/>
</dbReference>
<feature type="domain" description="Catalase core" evidence="16">
    <location>
        <begin position="38"/>
        <end position="426"/>
    </location>
</feature>
<evidence type="ECO:0000313" key="18">
    <source>
        <dbReference type="Proteomes" id="UP000256763"/>
    </source>
</evidence>
<dbReference type="Gene3D" id="2.40.180.10">
    <property type="entry name" value="Catalase core domain"/>
    <property type="match status" value="1"/>
</dbReference>
<evidence type="ECO:0000256" key="3">
    <source>
        <dbReference type="ARBA" id="ARBA00012314"/>
    </source>
</evidence>
<accession>A0A3E0WZM2</accession>
<dbReference type="Pfam" id="PF18011">
    <property type="entry name" value="Catalase_C"/>
    <property type="match status" value="1"/>
</dbReference>
<dbReference type="FunFam" id="2.40.180.10:FF:000003">
    <property type="entry name" value="Catalase"/>
    <property type="match status" value="1"/>
</dbReference>
<dbReference type="GO" id="GO:0005829">
    <property type="term" value="C:cytosol"/>
    <property type="evidence" value="ECO:0007669"/>
    <property type="project" value="TreeGrafter"/>
</dbReference>